<name>A0A641Q0I4_BACOV</name>
<dbReference type="InterPro" id="IPR013324">
    <property type="entry name" value="RNA_pol_sigma_r3/r4-like"/>
</dbReference>
<dbReference type="NCBIfam" id="TIGR02985">
    <property type="entry name" value="Sig70_bacteroi1"/>
    <property type="match status" value="1"/>
</dbReference>
<evidence type="ECO:0000256" key="4">
    <source>
        <dbReference type="ARBA" id="ARBA00023163"/>
    </source>
</evidence>
<evidence type="ECO:0000313" key="5">
    <source>
        <dbReference type="EMBL" id="KAA3956097.1"/>
    </source>
</evidence>
<dbReference type="NCBIfam" id="TIGR02937">
    <property type="entry name" value="sigma70-ECF"/>
    <property type="match status" value="1"/>
</dbReference>
<dbReference type="Gene3D" id="1.10.1740.10">
    <property type="match status" value="1"/>
</dbReference>
<dbReference type="GO" id="GO:0003677">
    <property type="term" value="F:DNA binding"/>
    <property type="evidence" value="ECO:0007669"/>
    <property type="project" value="InterPro"/>
</dbReference>
<sequence>MSSNEISIEQINKLDAAAFRLLYKSYYKGLVCYAMRLIELSEPAEDIVQELFSNIWAKKMVFQSLVSFKVYLYNSVRNASLDYLKHKNIEGSYLQKMLDAHPVYRTGEEDEEGFFSEEVYRQLFETIDALPERCREVFLMYMEGKKNEEVATALHVSIETVKTQKKRAMSILRKKLGAYQFLLLQLLLP</sequence>
<reference evidence="5" key="1">
    <citation type="journal article" date="2019" name="Nat. Med.">
        <title>A library of human gut bacterial isolates paired with longitudinal multiomics data enables mechanistic microbiome research.</title>
        <authorList>
            <person name="Poyet M."/>
            <person name="Groussin M."/>
            <person name="Gibbons S.M."/>
            <person name="Avila-Pacheco J."/>
            <person name="Jiang X."/>
            <person name="Kearney S.M."/>
            <person name="Perrotta A.R."/>
            <person name="Berdy B."/>
            <person name="Zhao S."/>
            <person name="Lieberman T.D."/>
            <person name="Swanson P.K."/>
            <person name="Smith M."/>
            <person name="Roesemann S."/>
            <person name="Alexander J.E."/>
            <person name="Rich S.A."/>
            <person name="Livny J."/>
            <person name="Vlamakis H."/>
            <person name="Clish C."/>
            <person name="Bullock K."/>
            <person name="Deik A."/>
            <person name="Scott J."/>
            <person name="Pierce K.A."/>
            <person name="Xavier R.J."/>
            <person name="Alm E.J."/>
        </authorList>
    </citation>
    <scope>NUCLEOTIDE SEQUENCE</scope>
    <source>
        <strain evidence="5">BIOML-A154</strain>
    </source>
</reference>
<dbReference type="PANTHER" id="PTHR43133:SF46">
    <property type="entry name" value="RNA POLYMERASE SIGMA-70 FACTOR ECF SUBFAMILY"/>
    <property type="match status" value="1"/>
</dbReference>
<dbReference type="GO" id="GO:0016987">
    <property type="term" value="F:sigma factor activity"/>
    <property type="evidence" value="ECO:0007669"/>
    <property type="project" value="UniProtKB-KW"/>
</dbReference>
<keyword evidence="3" id="KW-0731">Sigma factor</keyword>
<dbReference type="InterPro" id="IPR014284">
    <property type="entry name" value="RNA_pol_sigma-70_dom"/>
</dbReference>
<dbReference type="InterPro" id="IPR039425">
    <property type="entry name" value="RNA_pol_sigma-70-like"/>
</dbReference>
<dbReference type="InterPro" id="IPR036388">
    <property type="entry name" value="WH-like_DNA-bd_sf"/>
</dbReference>
<evidence type="ECO:0000256" key="1">
    <source>
        <dbReference type="ARBA" id="ARBA00010641"/>
    </source>
</evidence>
<keyword evidence="2" id="KW-0805">Transcription regulation</keyword>
<dbReference type="RefSeq" id="WP_008997804.1">
    <property type="nucleotide sequence ID" value="NZ_CACRTD010000012.1"/>
</dbReference>
<dbReference type="SUPFAM" id="SSF88946">
    <property type="entry name" value="Sigma2 domain of RNA polymerase sigma factors"/>
    <property type="match status" value="1"/>
</dbReference>
<comment type="similarity">
    <text evidence="1">Belongs to the sigma-70 factor family. ECF subfamily.</text>
</comment>
<evidence type="ECO:0000256" key="2">
    <source>
        <dbReference type="ARBA" id="ARBA00023015"/>
    </source>
</evidence>
<dbReference type="GO" id="GO:0006352">
    <property type="term" value="P:DNA-templated transcription initiation"/>
    <property type="evidence" value="ECO:0007669"/>
    <property type="project" value="InterPro"/>
</dbReference>
<dbReference type="SUPFAM" id="SSF88659">
    <property type="entry name" value="Sigma3 and sigma4 domains of RNA polymerase sigma factors"/>
    <property type="match status" value="1"/>
</dbReference>
<protein>
    <submittedName>
        <fullName evidence="5">RNA polymerase sigma-70 factor</fullName>
    </submittedName>
</protein>
<accession>A0A641Q0I4</accession>
<dbReference type="Pfam" id="PF08281">
    <property type="entry name" value="Sigma70_r4_2"/>
    <property type="match status" value="1"/>
</dbReference>
<dbReference type="EMBL" id="VWKV01000060">
    <property type="protein sequence ID" value="KAA3956097.1"/>
    <property type="molecule type" value="Genomic_DNA"/>
</dbReference>
<gene>
    <name evidence="5" type="ORF">F3D74_25535</name>
</gene>
<dbReference type="InterPro" id="IPR014327">
    <property type="entry name" value="RNA_pol_sigma70_bacteroid"/>
</dbReference>
<keyword evidence="4" id="KW-0804">Transcription</keyword>
<dbReference type="InterPro" id="IPR007627">
    <property type="entry name" value="RNA_pol_sigma70_r2"/>
</dbReference>
<dbReference type="CDD" id="cd06171">
    <property type="entry name" value="Sigma70_r4"/>
    <property type="match status" value="1"/>
</dbReference>
<dbReference type="PANTHER" id="PTHR43133">
    <property type="entry name" value="RNA POLYMERASE ECF-TYPE SIGMA FACTO"/>
    <property type="match status" value="1"/>
</dbReference>
<dbReference type="Pfam" id="PF04542">
    <property type="entry name" value="Sigma70_r2"/>
    <property type="match status" value="1"/>
</dbReference>
<comment type="caution">
    <text evidence="5">The sequence shown here is derived from an EMBL/GenBank/DDBJ whole genome shotgun (WGS) entry which is preliminary data.</text>
</comment>
<dbReference type="PRINTS" id="PR00038">
    <property type="entry name" value="HTHLUXR"/>
</dbReference>
<dbReference type="Gene3D" id="1.10.10.10">
    <property type="entry name" value="Winged helix-like DNA-binding domain superfamily/Winged helix DNA-binding domain"/>
    <property type="match status" value="1"/>
</dbReference>
<organism evidence="5">
    <name type="scientific">Bacteroides ovatus</name>
    <dbReference type="NCBI Taxonomy" id="28116"/>
    <lineage>
        <taxon>Bacteria</taxon>
        <taxon>Pseudomonadati</taxon>
        <taxon>Bacteroidota</taxon>
        <taxon>Bacteroidia</taxon>
        <taxon>Bacteroidales</taxon>
        <taxon>Bacteroidaceae</taxon>
        <taxon>Bacteroides</taxon>
    </lineage>
</organism>
<dbReference type="InterPro" id="IPR013325">
    <property type="entry name" value="RNA_pol_sigma_r2"/>
</dbReference>
<evidence type="ECO:0000256" key="3">
    <source>
        <dbReference type="ARBA" id="ARBA00023082"/>
    </source>
</evidence>
<proteinExistence type="inferred from homology"/>
<dbReference type="AlphaFoldDB" id="A0A641Q0I4"/>
<dbReference type="InterPro" id="IPR000792">
    <property type="entry name" value="Tscrpt_reg_LuxR_C"/>
</dbReference>
<dbReference type="SMART" id="SM00421">
    <property type="entry name" value="HTH_LUXR"/>
    <property type="match status" value="1"/>
</dbReference>
<dbReference type="InterPro" id="IPR013249">
    <property type="entry name" value="RNA_pol_sigma70_r4_t2"/>
</dbReference>